<proteinExistence type="predicted"/>
<evidence type="ECO:0000256" key="1">
    <source>
        <dbReference type="SAM" id="SignalP"/>
    </source>
</evidence>
<evidence type="ECO:0000313" key="2">
    <source>
        <dbReference type="EMBL" id="GCB22195.1"/>
    </source>
</evidence>
<keyword evidence="3" id="KW-1185">Reference proteome</keyword>
<feature type="chain" id="PRO_5019164877" evidence="1">
    <location>
        <begin position="43"/>
        <end position="239"/>
    </location>
</feature>
<name>A0A401KSF6_ASPAW</name>
<keyword evidence="1" id="KW-0732">Signal</keyword>
<accession>A0A401KSF6</accession>
<dbReference type="AlphaFoldDB" id="A0A401KSF6"/>
<sequence>MFVIGDYCHYHHGVRRWAGTVRYSFLFLFLHLLLHHIPHPQSISGDSLLIATTSLYLMKITIHVCSHGNDSAQQLADILVEDKSGIFKKPDSNDTSVVTMASPYRLGMPVNVEITASRARRETHPGYTPDMRIFQDAFETEDKSLDELEGNVSIPFLPLEHVVLLEMVQPSCSAETVWRLARRLKPGHRWSENLQKVIEDILKNFVDSQERGWWGKRSKEQWEEHLRIVDSGSHVASPS</sequence>
<feature type="signal peptide" evidence="1">
    <location>
        <begin position="1"/>
        <end position="42"/>
    </location>
</feature>
<reference evidence="2 3" key="1">
    <citation type="submission" date="2016-09" db="EMBL/GenBank/DDBJ databases">
        <title>Aspergillus awamori IFM 58123T.</title>
        <authorList>
            <person name="Kusuya Y."/>
            <person name="Shimizu M."/>
            <person name="Takahashi H."/>
            <person name="Yaguchi T."/>
        </authorList>
    </citation>
    <scope>NUCLEOTIDE SEQUENCE [LARGE SCALE GENOMIC DNA]</scope>
    <source>
        <strain evidence="2 3">IFM 58123</strain>
    </source>
</reference>
<dbReference type="EMBL" id="BDHI01000014">
    <property type="protein sequence ID" value="GCB22195.1"/>
    <property type="molecule type" value="Genomic_DNA"/>
</dbReference>
<organism evidence="2 3">
    <name type="scientific">Aspergillus awamori</name>
    <name type="common">Black koji mold</name>
    <dbReference type="NCBI Taxonomy" id="105351"/>
    <lineage>
        <taxon>Eukaryota</taxon>
        <taxon>Fungi</taxon>
        <taxon>Dikarya</taxon>
        <taxon>Ascomycota</taxon>
        <taxon>Pezizomycotina</taxon>
        <taxon>Eurotiomycetes</taxon>
        <taxon>Eurotiomycetidae</taxon>
        <taxon>Eurotiales</taxon>
        <taxon>Aspergillaceae</taxon>
        <taxon>Aspergillus</taxon>
    </lineage>
</organism>
<gene>
    <name evidence="2" type="ORF">AAWM_05080</name>
</gene>
<protein>
    <submittedName>
        <fullName evidence="2">Uncharacterized protein</fullName>
    </submittedName>
</protein>
<comment type="caution">
    <text evidence="2">The sequence shown here is derived from an EMBL/GenBank/DDBJ whole genome shotgun (WGS) entry which is preliminary data.</text>
</comment>
<dbReference type="Proteomes" id="UP000286921">
    <property type="component" value="Unassembled WGS sequence"/>
</dbReference>
<evidence type="ECO:0000313" key="3">
    <source>
        <dbReference type="Proteomes" id="UP000286921"/>
    </source>
</evidence>